<evidence type="ECO:0000256" key="3">
    <source>
        <dbReference type="ARBA" id="ARBA00022692"/>
    </source>
</evidence>
<dbReference type="PANTHER" id="PTHR22883">
    <property type="entry name" value="ZINC FINGER DHHC DOMAIN CONTAINING PROTEIN"/>
    <property type="match status" value="1"/>
</dbReference>
<evidence type="ECO:0000256" key="4">
    <source>
        <dbReference type="ARBA" id="ARBA00022989"/>
    </source>
</evidence>
<comment type="catalytic activity">
    <reaction evidence="9 10">
        <text>L-cysteinyl-[protein] + hexadecanoyl-CoA = S-hexadecanoyl-L-cysteinyl-[protein] + CoA</text>
        <dbReference type="Rhea" id="RHEA:36683"/>
        <dbReference type="Rhea" id="RHEA-COMP:10131"/>
        <dbReference type="Rhea" id="RHEA-COMP:11032"/>
        <dbReference type="ChEBI" id="CHEBI:29950"/>
        <dbReference type="ChEBI" id="CHEBI:57287"/>
        <dbReference type="ChEBI" id="CHEBI:57379"/>
        <dbReference type="ChEBI" id="CHEBI:74151"/>
        <dbReference type="EC" id="2.3.1.225"/>
    </reaction>
</comment>
<feature type="compositionally biased region" description="Basic and acidic residues" evidence="11">
    <location>
        <begin position="24"/>
        <end position="37"/>
    </location>
</feature>
<comment type="domain">
    <text evidence="10">The DHHC domain is required for palmitoyltransferase activity.</text>
</comment>
<feature type="non-terminal residue" evidence="13">
    <location>
        <position position="1"/>
    </location>
</feature>
<dbReference type="GO" id="GO:0019706">
    <property type="term" value="F:protein-cysteine S-palmitoyltransferase activity"/>
    <property type="evidence" value="ECO:0007669"/>
    <property type="project" value="UniProtKB-EC"/>
</dbReference>
<dbReference type="PANTHER" id="PTHR22883:SF43">
    <property type="entry name" value="PALMITOYLTRANSFERASE APP"/>
    <property type="match status" value="1"/>
</dbReference>
<keyword evidence="5 10" id="KW-0472">Membrane</keyword>
<comment type="subcellular location">
    <subcellularLocation>
        <location evidence="1">Endomembrane system</location>
        <topology evidence="1">Multi-pass membrane protein</topology>
    </subcellularLocation>
</comment>
<proteinExistence type="inferred from homology"/>
<organism evidence="13 14">
    <name type="scientific">Thalassiosira oceanica</name>
    <name type="common">Marine diatom</name>
    <dbReference type="NCBI Taxonomy" id="159749"/>
    <lineage>
        <taxon>Eukaryota</taxon>
        <taxon>Sar</taxon>
        <taxon>Stramenopiles</taxon>
        <taxon>Ochrophyta</taxon>
        <taxon>Bacillariophyta</taxon>
        <taxon>Coscinodiscophyceae</taxon>
        <taxon>Thalassiosirophycidae</taxon>
        <taxon>Thalassiosirales</taxon>
        <taxon>Thalassiosiraceae</taxon>
        <taxon>Thalassiosira</taxon>
    </lineage>
</organism>
<evidence type="ECO:0000259" key="12">
    <source>
        <dbReference type="Pfam" id="PF01529"/>
    </source>
</evidence>
<dbReference type="PROSITE" id="PS50216">
    <property type="entry name" value="DHHC"/>
    <property type="match status" value="1"/>
</dbReference>
<dbReference type="EC" id="2.3.1.225" evidence="10"/>
<comment type="similarity">
    <text evidence="10">Belongs to the DHHC palmitoyltransferase family.</text>
</comment>
<evidence type="ECO:0000256" key="5">
    <source>
        <dbReference type="ARBA" id="ARBA00023136"/>
    </source>
</evidence>
<comment type="caution">
    <text evidence="13">The sequence shown here is derived from an EMBL/GenBank/DDBJ whole genome shotgun (WGS) entry which is preliminary data.</text>
</comment>
<feature type="transmembrane region" description="Helical" evidence="10">
    <location>
        <begin position="149"/>
        <end position="171"/>
    </location>
</feature>
<evidence type="ECO:0000256" key="2">
    <source>
        <dbReference type="ARBA" id="ARBA00022679"/>
    </source>
</evidence>
<evidence type="ECO:0000256" key="6">
    <source>
        <dbReference type="ARBA" id="ARBA00023139"/>
    </source>
</evidence>
<evidence type="ECO:0000256" key="1">
    <source>
        <dbReference type="ARBA" id="ARBA00004127"/>
    </source>
</evidence>
<dbReference type="eggNOG" id="KOG1311">
    <property type="taxonomic scope" value="Eukaryota"/>
</dbReference>
<dbReference type="GO" id="GO:0005783">
    <property type="term" value="C:endoplasmic reticulum"/>
    <property type="evidence" value="ECO:0007669"/>
    <property type="project" value="TreeGrafter"/>
</dbReference>
<dbReference type="Proteomes" id="UP000266841">
    <property type="component" value="Unassembled WGS sequence"/>
</dbReference>
<feature type="compositionally biased region" description="Basic and acidic residues" evidence="11">
    <location>
        <begin position="47"/>
        <end position="65"/>
    </location>
</feature>
<evidence type="ECO:0000256" key="10">
    <source>
        <dbReference type="RuleBase" id="RU079119"/>
    </source>
</evidence>
<evidence type="ECO:0000256" key="8">
    <source>
        <dbReference type="ARBA" id="ARBA00023315"/>
    </source>
</evidence>
<name>K0SW71_THAOC</name>
<keyword evidence="14" id="KW-1185">Reference proteome</keyword>
<dbReference type="GO" id="GO:0005794">
    <property type="term" value="C:Golgi apparatus"/>
    <property type="evidence" value="ECO:0007669"/>
    <property type="project" value="TreeGrafter"/>
</dbReference>
<keyword evidence="8 10" id="KW-0012">Acyltransferase</keyword>
<feature type="transmembrane region" description="Helical" evidence="10">
    <location>
        <begin position="256"/>
        <end position="275"/>
    </location>
</feature>
<keyword evidence="2 10" id="KW-0808">Transferase</keyword>
<evidence type="ECO:0000256" key="7">
    <source>
        <dbReference type="ARBA" id="ARBA00023288"/>
    </source>
</evidence>
<feature type="compositionally biased region" description="Acidic residues" evidence="11">
    <location>
        <begin position="1"/>
        <end position="10"/>
    </location>
</feature>
<reference evidence="13 14" key="1">
    <citation type="journal article" date="2012" name="Genome Biol.">
        <title>Genome and low-iron response of an oceanic diatom adapted to chronic iron limitation.</title>
        <authorList>
            <person name="Lommer M."/>
            <person name="Specht M."/>
            <person name="Roy A.S."/>
            <person name="Kraemer L."/>
            <person name="Andreson R."/>
            <person name="Gutowska M.A."/>
            <person name="Wolf J."/>
            <person name="Bergner S.V."/>
            <person name="Schilhabel M.B."/>
            <person name="Klostermeier U.C."/>
            <person name="Beiko R.G."/>
            <person name="Rosenstiel P."/>
            <person name="Hippler M."/>
            <person name="Laroche J."/>
        </authorList>
    </citation>
    <scope>NUCLEOTIDE SEQUENCE [LARGE SCALE GENOMIC DNA]</scope>
    <source>
        <strain evidence="13 14">CCMP1005</strain>
    </source>
</reference>
<keyword evidence="4 10" id="KW-1133">Transmembrane helix</keyword>
<dbReference type="InterPro" id="IPR039859">
    <property type="entry name" value="PFA4/ZDH16/20/ERF2-like"/>
</dbReference>
<keyword evidence="7" id="KW-0449">Lipoprotein</keyword>
<dbReference type="OrthoDB" id="9909019at2759"/>
<accession>K0SW71</accession>
<feature type="transmembrane region" description="Helical" evidence="10">
    <location>
        <begin position="124"/>
        <end position="143"/>
    </location>
</feature>
<dbReference type="InterPro" id="IPR001594">
    <property type="entry name" value="Palmitoyltrfase_DHHC"/>
</dbReference>
<dbReference type="AlphaFoldDB" id="K0SW71"/>
<dbReference type="EMBL" id="AGNL01008222">
    <property type="protein sequence ID" value="EJK70663.1"/>
    <property type="molecule type" value="Genomic_DNA"/>
</dbReference>
<feature type="domain" description="Palmitoyltransferase DHHC" evidence="12">
    <location>
        <begin position="203"/>
        <end position="268"/>
    </location>
</feature>
<keyword evidence="6" id="KW-0564">Palmitate</keyword>
<evidence type="ECO:0000256" key="9">
    <source>
        <dbReference type="ARBA" id="ARBA00048048"/>
    </source>
</evidence>
<sequence length="282" mass="31053">DNGDDDDEVEAANQQLDETFEELELPKETTSDHDIDRLLGPLPQRRKPLEVEHTGGRRDSGRQQRRKSNEKFCGCCPAFVRRGPCQSLAILTSSEAPNDRVGNMLVISRGCYDKHSCGIMGPHWFGPVSCFALLSFATLYFGHKAYANIGTGSLIICLAFYTHAVISLLMVSCSDPGVVRPDGRGKDGYAGVPSGSVSAGRGWRYCDICSVYQPPGAVHCPECNVCVRGYDHHCPWMGTCIGEGNWTSFCAFNATWLIYLFYAIIWVSFIGAIPFEDEDSSD</sequence>
<dbReference type="GO" id="GO:0006612">
    <property type="term" value="P:protein targeting to membrane"/>
    <property type="evidence" value="ECO:0007669"/>
    <property type="project" value="TreeGrafter"/>
</dbReference>
<protein>
    <recommendedName>
        <fullName evidence="10">Palmitoyltransferase</fullName>
        <ecNumber evidence="10">2.3.1.225</ecNumber>
    </recommendedName>
</protein>
<evidence type="ECO:0000313" key="13">
    <source>
        <dbReference type="EMBL" id="EJK70663.1"/>
    </source>
</evidence>
<keyword evidence="3 10" id="KW-0812">Transmembrane</keyword>
<feature type="region of interest" description="Disordered" evidence="11">
    <location>
        <begin position="1"/>
        <end position="65"/>
    </location>
</feature>
<evidence type="ECO:0000313" key="14">
    <source>
        <dbReference type="Proteomes" id="UP000266841"/>
    </source>
</evidence>
<dbReference type="Pfam" id="PF01529">
    <property type="entry name" value="DHHC"/>
    <property type="match status" value="1"/>
</dbReference>
<evidence type="ECO:0000256" key="11">
    <source>
        <dbReference type="SAM" id="MobiDB-lite"/>
    </source>
</evidence>
<gene>
    <name evidence="13" type="ORF">THAOC_07957</name>
</gene>